<gene>
    <name evidence="1" type="ORF">P8X34_11975</name>
</gene>
<name>A0ABV4T6I6_9EURY</name>
<keyword evidence="2" id="KW-1185">Reference proteome</keyword>
<dbReference type="RefSeq" id="WP_372825059.1">
    <property type="nucleotide sequence ID" value="NZ_JARRIF010000002.1"/>
</dbReference>
<organism evidence="1 2">
    <name type="scientific">Pyrococcus kukulkanii</name>
    <dbReference type="NCBI Taxonomy" id="1609559"/>
    <lineage>
        <taxon>Archaea</taxon>
        <taxon>Methanobacteriati</taxon>
        <taxon>Methanobacteriota</taxon>
        <taxon>Thermococci</taxon>
        <taxon>Thermococcales</taxon>
        <taxon>Thermococcaceae</taxon>
        <taxon>Pyrococcus</taxon>
    </lineage>
</organism>
<proteinExistence type="predicted"/>
<reference evidence="1 2" key="1">
    <citation type="submission" date="2023-03" db="EMBL/GenBank/DDBJ databases">
        <title>Speciation in Pyrococcus: adaptation to high temperature as a mechanism.</title>
        <authorList>
            <person name="Gu J."/>
        </authorList>
    </citation>
    <scope>NUCLEOTIDE SEQUENCE [LARGE SCALE GENOMIC DNA]</scope>
    <source>
        <strain evidence="1 2">LMOA34</strain>
    </source>
</reference>
<dbReference type="Proteomes" id="UP001571980">
    <property type="component" value="Unassembled WGS sequence"/>
</dbReference>
<evidence type="ECO:0000313" key="2">
    <source>
        <dbReference type="Proteomes" id="UP001571980"/>
    </source>
</evidence>
<accession>A0ABV4T6I6</accession>
<sequence>MSKRSVEEILNIFRKYDIDLEDVCKVIVYWYEPFSIFDGTPVGRLRDAAKEVLEVLKNE</sequence>
<evidence type="ECO:0000313" key="1">
    <source>
        <dbReference type="EMBL" id="MFA4805445.1"/>
    </source>
</evidence>
<protein>
    <submittedName>
        <fullName evidence="1">Uncharacterized protein</fullName>
    </submittedName>
</protein>
<dbReference type="EMBL" id="JARRIG010000009">
    <property type="protein sequence ID" value="MFA4805445.1"/>
    <property type="molecule type" value="Genomic_DNA"/>
</dbReference>
<comment type="caution">
    <text evidence="1">The sequence shown here is derived from an EMBL/GenBank/DDBJ whole genome shotgun (WGS) entry which is preliminary data.</text>
</comment>